<sequence>MYDSLLDNIDSPLPDLPCWSDLDDNLFASWLTSDLENPQTEALMIAAMENPPTVEAPMMAAMENPPTVEAPMIAANSVVPGVVWPGDIVQEELSVAVDQVLPPPDVASSSGGTLGIPAILPPLQRRSGAQVREATGGSEDMDPAEAKRVKRMMLNRKSAKDSRERKQVQMTIVEEEVEQLRGEVHRSSMDMFREIIKCGTSGHENKNSKAEMVIIKAQVSECEEKIKRMTRIHPLQDQQFLSMASIARVRLPFFSSRLIHASTNYALPGPSNVNQFFHQLVSSVSGGNPFHQPHGTHNTFANGTT</sequence>
<evidence type="ECO:0000256" key="6">
    <source>
        <dbReference type="SAM" id="MobiDB-lite"/>
    </source>
</evidence>
<feature type="domain" description="BZIP" evidence="7">
    <location>
        <begin position="143"/>
        <end position="198"/>
    </location>
</feature>
<keyword evidence="4" id="KW-0804">Transcription</keyword>
<evidence type="ECO:0000313" key="8">
    <source>
        <dbReference type="EMBL" id="SPC82567.1"/>
    </source>
</evidence>
<evidence type="ECO:0000259" key="7">
    <source>
        <dbReference type="SMART" id="SM00338"/>
    </source>
</evidence>
<keyword evidence="5" id="KW-0539">Nucleus</keyword>
<dbReference type="SUPFAM" id="SSF57959">
    <property type="entry name" value="Leucine zipper domain"/>
    <property type="match status" value="1"/>
</dbReference>
<dbReference type="Gene3D" id="1.20.5.170">
    <property type="match status" value="1"/>
</dbReference>
<dbReference type="SMART" id="SM00338">
    <property type="entry name" value="BRLZ"/>
    <property type="match status" value="1"/>
</dbReference>
<dbReference type="GO" id="GO:0003677">
    <property type="term" value="F:DNA binding"/>
    <property type="evidence" value="ECO:0007669"/>
    <property type="project" value="UniProtKB-KW"/>
</dbReference>
<dbReference type="InterPro" id="IPR046347">
    <property type="entry name" value="bZIP_sf"/>
</dbReference>
<evidence type="ECO:0000256" key="5">
    <source>
        <dbReference type="ARBA" id="ARBA00023242"/>
    </source>
</evidence>
<comment type="similarity">
    <text evidence="1">Belongs to the bZIP family.</text>
</comment>
<evidence type="ECO:0000256" key="3">
    <source>
        <dbReference type="ARBA" id="ARBA00023125"/>
    </source>
</evidence>
<dbReference type="Pfam" id="PF00170">
    <property type="entry name" value="bZIP_1"/>
    <property type="match status" value="1"/>
</dbReference>
<name>A0A2N9EUU3_FAGSY</name>
<dbReference type="EMBL" id="OIVN01000588">
    <property type="protein sequence ID" value="SPC82567.1"/>
    <property type="molecule type" value="Genomic_DNA"/>
</dbReference>
<evidence type="ECO:0000256" key="2">
    <source>
        <dbReference type="ARBA" id="ARBA00023015"/>
    </source>
</evidence>
<accession>A0A2N9EUU3</accession>
<dbReference type="InterPro" id="IPR004827">
    <property type="entry name" value="bZIP"/>
</dbReference>
<protein>
    <recommendedName>
        <fullName evidence="7">BZIP domain-containing protein</fullName>
    </recommendedName>
</protein>
<feature type="region of interest" description="Disordered" evidence="6">
    <location>
        <begin position="108"/>
        <end position="146"/>
    </location>
</feature>
<dbReference type="AlphaFoldDB" id="A0A2N9EUU3"/>
<keyword evidence="2" id="KW-0805">Transcription regulation</keyword>
<proteinExistence type="inferred from homology"/>
<dbReference type="PANTHER" id="PTHR46408:SF5">
    <property type="entry name" value="BASIC LEUCINE ZIPPER 10"/>
    <property type="match status" value="1"/>
</dbReference>
<organism evidence="8">
    <name type="scientific">Fagus sylvatica</name>
    <name type="common">Beechnut</name>
    <dbReference type="NCBI Taxonomy" id="28930"/>
    <lineage>
        <taxon>Eukaryota</taxon>
        <taxon>Viridiplantae</taxon>
        <taxon>Streptophyta</taxon>
        <taxon>Embryophyta</taxon>
        <taxon>Tracheophyta</taxon>
        <taxon>Spermatophyta</taxon>
        <taxon>Magnoliopsida</taxon>
        <taxon>eudicotyledons</taxon>
        <taxon>Gunneridae</taxon>
        <taxon>Pentapetalae</taxon>
        <taxon>rosids</taxon>
        <taxon>fabids</taxon>
        <taxon>Fagales</taxon>
        <taxon>Fagaceae</taxon>
        <taxon>Fagus</taxon>
    </lineage>
</organism>
<evidence type="ECO:0000256" key="4">
    <source>
        <dbReference type="ARBA" id="ARBA00023163"/>
    </source>
</evidence>
<dbReference type="PANTHER" id="PTHR46408">
    <property type="entry name" value="BASIC LEUCINE ZIPPER 63"/>
    <property type="match status" value="1"/>
</dbReference>
<dbReference type="GO" id="GO:0003700">
    <property type="term" value="F:DNA-binding transcription factor activity"/>
    <property type="evidence" value="ECO:0007669"/>
    <property type="project" value="InterPro"/>
</dbReference>
<reference evidence="8" key="1">
    <citation type="submission" date="2018-02" db="EMBL/GenBank/DDBJ databases">
        <authorList>
            <person name="Cohen D.B."/>
            <person name="Kent A.D."/>
        </authorList>
    </citation>
    <scope>NUCLEOTIDE SEQUENCE</scope>
</reference>
<evidence type="ECO:0000256" key="1">
    <source>
        <dbReference type="ARBA" id="ARBA00007163"/>
    </source>
</evidence>
<gene>
    <name evidence="8" type="ORF">FSB_LOCUS10449</name>
</gene>
<keyword evidence="3" id="KW-0238">DNA-binding</keyword>